<keyword evidence="2" id="KW-1185">Reference proteome</keyword>
<sequence length="140" mass="13800">MDELIQLITKQLGIDSSIASTGISKTMAILKDQIGDDLFGQIAGAIPGVTEAARSGAEDSGGGASGGGMLGKLAGMASAALGGNAGGGLELASALSAAGIDADKLGPFITTIVGFLKERLGDDVVDQILSKLPMLKTLLG</sequence>
<evidence type="ECO:0000313" key="2">
    <source>
        <dbReference type="Proteomes" id="UP000316213"/>
    </source>
</evidence>
<comment type="caution">
    <text evidence="1">The sequence shown here is derived from an EMBL/GenBank/DDBJ whole genome shotgun (WGS) entry which is preliminary data.</text>
</comment>
<dbReference type="RefSeq" id="WP_146575696.1">
    <property type="nucleotide sequence ID" value="NZ_SJPM01000001.1"/>
</dbReference>
<dbReference type="InterPro" id="IPR021302">
    <property type="entry name" value="DUF2780_VcgC/VcgE"/>
</dbReference>
<dbReference type="Proteomes" id="UP000316213">
    <property type="component" value="Unassembled WGS sequence"/>
</dbReference>
<evidence type="ECO:0008006" key="3">
    <source>
        <dbReference type="Google" id="ProtNLM"/>
    </source>
</evidence>
<reference evidence="1 2" key="1">
    <citation type="submission" date="2019-02" db="EMBL/GenBank/DDBJ databases">
        <title>Deep-cultivation of Planctomycetes and their phenomic and genomic characterization uncovers novel biology.</title>
        <authorList>
            <person name="Wiegand S."/>
            <person name="Jogler M."/>
            <person name="Boedeker C."/>
            <person name="Pinto D."/>
            <person name="Vollmers J."/>
            <person name="Rivas-Marin E."/>
            <person name="Kohn T."/>
            <person name="Peeters S.H."/>
            <person name="Heuer A."/>
            <person name="Rast P."/>
            <person name="Oberbeckmann S."/>
            <person name="Bunk B."/>
            <person name="Jeske O."/>
            <person name="Meyerdierks A."/>
            <person name="Storesund J.E."/>
            <person name="Kallscheuer N."/>
            <person name="Luecker S."/>
            <person name="Lage O.M."/>
            <person name="Pohl T."/>
            <person name="Merkel B.J."/>
            <person name="Hornburger P."/>
            <person name="Mueller R.-W."/>
            <person name="Bruemmer F."/>
            <person name="Labrenz M."/>
            <person name="Spormann A.M."/>
            <person name="Op Den Camp H."/>
            <person name="Overmann J."/>
            <person name="Amann R."/>
            <person name="Jetten M.S.M."/>
            <person name="Mascher T."/>
            <person name="Medema M.H."/>
            <person name="Devos D.P."/>
            <person name="Kaster A.-K."/>
            <person name="Ovreas L."/>
            <person name="Rohde M."/>
            <person name="Galperin M.Y."/>
            <person name="Jogler C."/>
        </authorList>
    </citation>
    <scope>NUCLEOTIDE SEQUENCE [LARGE SCALE GENOMIC DNA]</scope>
    <source>
        <strain evidence="1 2">Pla100</strain>
    </source>
</reference>
<evidence type="ECO:0000313" key="1">
    <source>
        <dbReference type="EMBL" id="TWU03113.1"/>
    </source>
</evidence>
<protein>
    <recommendedName>
        <fullName evidence="3">DUF2780 domain-containing protein</fullName>
    </recommendedName>
</protein>
<organism evidence="1 2">
    <name type="scientific">Neorhodopirellula pilleata</name>
    <dbReference type="NCBI Taxonomy" id="2714738"/>
    <lineage>
        <taxon>Bacteria</taxon>
        <taxon>Pseudomonadati</taxon>
        <taxon>Planctomycetota</taxon>
        <taxon>Planctomycetia</taxon>
        <taxon>Pirellulales</taxon>
        <taxon>Pirellulaceae</taxon>
        <taxon>Neorhodopirellula</taxon>
    </lineage>
</organism>
<proteinExistence type="predicted"/>
<accession>A0A5C6ASU3</accession>
<dbReference type="Pfam" id="PF11075">
    <property type="entry name" value="DUF2780"/>
    <property type="match status" value="1"/>
</dbReference>
<dbReference type="OrthoDB" id="289573at2"/>
<gene>
    <name evidence="1" type="ORF">Pla100_00310</name>
</gene>
<dbReference type="AlphaFoldDB" id="A0A5C6ASU3"/>
<name>A0A5C6ASU3_9BACT</name>
<dbReference type="EMBL" id="SJPM01000001">
    <property type="protein sequence ID" value="TWU03113.1"/>
    <property type="molecule type" value="Genomic_DNA"/>
</dbReference>